<dbReference type="RefSeq" id="WP_182463459.1">
    <property type="nucleotide sequence ID" value="NZ_CP059732.1"/>
</dbReference>
<dbReference type="Gene3D" id="1.25.40.10">
    <property type="entry name" value="Tetratricopeptide repeat domain"/>
    <property type="match status" value="1"/>
</dbReference>
<feature type="transmembrane region" description="Helical" evidence="1">
    <location>
        <begin position="401"/>
        <end position="422"/>
    </location>
</feature>
<dbReference type="Proteomes" id="UP000515369">
    <property type="component" value="Chromosome"/>
</dbReference>
<evidence type="ECO:0000313" key="3">
    <source>
        <dbReference type="Proteomes" id="UP000515369"/>
    </source>
</evidence>
<dbReference type="SMART" id="SM00028">
    <property type="entry name" value="TPR"/>
    <property type="match status" value="3"/>
</dbReference>
<accession>A0A7G5H4P5</accession>
<dbReference type="GO" id="GO:0003677">
    <property type="term" value="F:DNA binding"/>
    <property type="evidence" value="ECO:0007669"/>
    <property type="project" value="InterPro"/>
</dbReference>
<keyword evidence="1" id="KW-0812">Transmembrane</keyword>
<dbReference type="AlphaFoldDB" id="A0A7G5H4P5"/>
<keyword evidence="1" id="KW-0472">Membrane</keyword>
<dbReference type="InterPro" id="IPR016032">
    <property type="entry name" value="Sig_transdc_resp-reg_C-effctor"/>
</dbReference>
<dbReference type="SUPFAM" id="SSF48452">
    <property type="entry name" value="TPR-like"/>
    <property type="match status" value="1"/>
</dbReference>
<dbReference type="InterPro" id="IPR019734">
    <property type="entry name" value="TPR_rpt"/>
</dbReference>
<proteinExistence type="predicted"/>
<keyword evidence="1" id="KW-1133">Transmembrane helix</keyword>
<dbReference type="SUPFAM" id="SSF46894">
    <property type="entry name" value="C-terminal effector domain of the bipartite response regulators"/>
    <property type="match status" value="1"/>
</dbReference>
<gene>
    <name evidence="2" type="ORF">H3H32_14920</name>
</gene>
<evidence type="ECO:0000313" key="2">
    <source>
        <dbReference type="EMBL" id="QMW06087.1"/>
    </source>
</evidence>
<evidence type="ECO:0000256" key="1">
    <source>
        <dbReference type="SAM" id="Phobius"/>
    </source>
</evidence>
<organism evidence="2 3">
    <name type="scientific">Spirosoma foliorum</name>
    <dbReference type="NCBI Taxonomy" id="2710596"/>
    <lineage>
        <taxon>Bacteria</taxon>
        <taxon>Pseudomonadati</taxon>
        <taxon>Bacteroidota</taxon>
        <taxon>Cytophagia</taxon>
        <taxon>Cytophagales</taxon>
        <taxon>Cytophagaceae</taxon>
        <taxon>Spirosoma</taxon>
    </lineage>
</organism>
<dbReference type="EMBL" id="CP059732">
    <property type="protein sequence ID" value="QMW06087.1"/>
    <property type="molecule type" value="Genomic_DNA"/>
</dbReference>
<protein>
    <submittedName>
        <fullName evidence="2">Transcriptional regulator</fullName>
    </submittedName>
</protein>
<keyword evidence="3" id="KW-1185">Reference proteome</keyword>
<reference evidence="2 3" key="1">
    <citation type="submission" date="2020-07" db="EMBL/GenBank/DDBJ databases">
        <title>Spirosoma foliorum sp. nov., isolated from the leaves on the Nejang mountain Korea, Republic of.</title>
        <authorList>
            <person name="Ho H."/>
            <person name="Lee Y.-J."/>
            <person name="Nurcahyanto D.-A."/>
            <person name="Kim S.-G."/>
        </authorList>
    </citation>
    <scope>NUCLEOTIDE SEQUENCE [LARGE SCALE GENOMIC DNA]</scope>
    <source>
        <strain evidence="2 3">PL0136</strain>
    </source>
</reference>
<dbReference type="GO" id="GO:0006355">
    <property type="term" value="P:regulation of DNA-templated transcription"/>
    <property type="evidence" value="ECO:0007669"/>
    <property type="project" value="InterPro"/>
</dbReference>
<dbReference type="KEGG" id="sfol:H3H32_14920"/>
<name>A0A7G5H4P5_9BACT</name>
<sequence length="586" mass="68143">MIPRILLRITHVLLIGWLVISHTARAQVDTLFRLNPDQRILRLCQQAPNFAVTHPPYLTANDSIRVFSQLDRLASFAQQQDDDRLFWYAQLHKILFRHALVLLSGKPSFVLEEAQSYLDQCPIPVVQAAYWHQKGTYEFSKKKFNEAFRWLLRAQQTFEEIGYEHIPEISEYLSALGGRYYFFGEYATCIRYMEASFRYPAWVKRAEITAHNTVGLSHQHLHQYAQAQDYFYQTLELAGKHDDSAYVAIANSNLGHLLLIQSKPNLALPYLYNGYRFSWQDSPEDNVPENAALTSLYLAQALMDLDSTQKTRIYIDRSTRLFTNRPWSDYDLQYYQAQTQYYKKVGNYRLATDYLDSLRHTEESQRNLFNTRMLTASQSQVNAERYLNELRTLEAEQKNAVLVRNIIIIAAILLTLAGLYAFRQNQRKRWQEKQVLLAQQQRAEQLLAQYVANIQEKNQLIDTISAQLHQSEPVSPPQPSVKSLQNQVILTEADWQHFKQLFEDVYPGFFSALHTRYPDLTKAEIRLLALSKLQIDPPQMGRMLGISPESIHKTTYRLRKKLGVSSKLYLADLLADTQTDQQLADK</sequence>
<dbReference type="InterPro" id="IPR011990">
    <property type="entry name" value="TPR-like_helical_dom_sf"/>
</dbReference>